<gene>
    <name evidence="1" type="ORF">SPELUC_LOCUS16947</name>
</gene>
<dbReference type="EMBL" id="CAJVPW010065979">
    <property type="protein sequence ID" value="CAG8787662.1"/>
    <property type="molecule type" value="Genomic_DNA"/>
</dbReference>
<name>A0ACA9RDW3_9GLOM</name>
<sequence>LKYVCRSWYDICKRIYFKRGTRYLLIEKKENSYIPLIIRSFDPPIIHKFNMKFEKNTIFICFDKKEIELKKLKTLESFQLISTKTPSSLFGKNYCDRCRLLTYCITKSYWFNSEYECQTINCYTRNRFLQENSYIISGITIYGNQRYEYHIHK</sequence>
<evidence type="ECO:0000313" key="1">
    <source>
        <dbReference type="EMBL" id="CAG8787662.1"/>
    </source>
</evidence>
<organism evidence="1 2">
    <name type="scientific">Cetraspora pellucida</name>
    <dbReference type="NCBI Taxonomy" id="1433469"/>
    <lineage>
        <taxon>Eukaryota</taxon>
        <taxon>Fungi</taxon>
        <taxon>Fungi incertae sedis</taxon>
        <taxon>Mucoromycota</taxon>
        <taxon>Glomeromycotina</taxon>
        <taxon>Glomeromycetes</taxon>
        <taxon>Diversisporales</taxon>
        <taxon>Gigasporaceae</taxon>
        <taxon>Cetraspora</taxon>
    </lineage>
</organism>
<feature type="non-terminal residue" evidence="1">
    <location>
        <position position="153"/>
    </location>
</feature>
<accession>A0ACA9RDW3</accession>
<evidence type="ECO:0000313" key="2">
    <source>
        <dbReference type="Proteomes" id="UP000789366"/>
    </source>
</evidence>
<protein>
    <submittedName>
        <fullName evidence="1">5181_t:CDS:1</fullName>
    </submittedName>
</protein>
<proteinExistence type="predicted"/>
<dbReference type="Proteomes" id="UP000789366">
    <property type="component" value="Unassembled WGS sequence"/>
</dbReference>
<reference evidence="1" key="1">
    <citation type="submission" date="2021-06" db="EMBL/GenBank/DDBJ databases">
        <authorList>
            <person name="Kallberg Y."/>
            <person name="Tangrot J."/>
            <person name="Rosling A."/>
        </authorList>
    </citation>
    <scope>NUCLEOTIDE SEQUENCE</scope>
    <source>
        <strain evidence="1">28 12/20/2015</strain>
    </source>
</reference>
<keyword evidence="2" id="KW-1185">Reference proteome</keyword>
<comment type="caution">
    <text evidence="1">The sequence shown here is derived from an EMBL/GenBank/DDBJ whole genome shotgun (WGS) entry which is preliminary data.</text>
</comment>
<feature type="non-terminal residue" evidence="1">
    <location>
        <position position="1"/>
    </location>
</feature>